<dbReference type="PROSITE" id="PS50113">
    <property type="entry name" value="PAC"/>
    <property type="match status" value="2"/>
</dbReference>
<dbReference type="InterPro" id="IPR035965">
    <property type="entry name" value="PAS-like_dom_sf"/>
</dbReference>
<feature type="domain" description="EAL" evidence="3">
    <location>
        <begin position="424"/>
        <end position="678"/>
    </location>
</feature>
<dbReference type="GO" id="GO:0006355">
    <property type="term" value="P:regulation of DNA-templated transcription"/>
    <property type="evidence" value="ECO:0007669"/>
    <property type="project" value="InterPro"/>
</dbReference>
<evidence type="ECO:0000259" key="2">
    <source>
        <dbReference type="PROSITE" id="PS50113"/>
    </source>
</evidence>
<dbReference type="SUPFAM" id="SSF55785">
    <property type="entry name" value="PYP-like sensor domain (PAS domain)"/>
    <property type="match status" value="2"/>
</dbReference>
<dbReference type="InterPro" id="IPR013656">
    <property type="entry name" value="PAS_4"/>
</dbReference>
<dbReference type="PROSITE" id="PS50887">
    <property type="entry name" value="GGDEF"/>
    <property type="match status" value="1"/>
</dbReference>
<evidence type="ECO:0000259" key="4">
    <source>
        <dbReference type="PROSITE" id="PS50887"/>
    </source>
</evidence>
<dbReference type="InterPro" id="IPR052155">
    <property type="entry name" value="Biofilm_reg_signaling"/>
</dbReference>
<sequence>MVGTSSLDQSYLHALFEHSPEAIVVLDREGKILSANPRFQKMFGYATEEILGSDIDHLVVPERLRHEAKNLNLSALVGMETEHQTTRRRKDGTTLPVSILAAPILHEGNLVAFYSIYRDLSALRDAEWRLAQTQTRLDAILSQAPIVLFTLDTDAVFTFCAGKAMESAGLTVQESIGQSAYDLFKGIPEMPAAIGQTLKGERVSIMVTFRGLTYEVQFSPILDADGAVDGVLGLAHDVTEMQLARKQLEFMAHHDILTGLPNRALFHDRVQEALHRAKRRNTKVALLFLDLDRFKQVNDTLGHQTGDRLLKWVAHTARGAVRDMDTVARFGGDEFAVLVEDIDTTLGAAAVAQRLLDGLNQPYEDAGHPITTGASLGISLYPDDGLDAETLLKQADIAMYRAKNGGRGYYEFFSKDMSEAATAIFTKTAWMRHALEHDGFVLHYQPTINLQDGCMTGVEALIRLRQPDGILMPPLEFIALAEETGLIIPIGRWVVHEACRQWKAWQAEHGLNLRMAINLSAREFHDDAFVRTIGDTLEAHAVPTERFMVEITESMMFPDLLKAHAMLGELRDMKIAVAIDDFGTGYSSLAHLKDFPANYIKIDQSFVAGVPADEKTCGIVRTIVAMAKNLNLGVIAEGVETEAQRSYLQALDCDEAQGFLFGAPTEAQILSRRLDKRAKPDCNGVDAGH</sequence>
<dbReference type="InterPro" id="IPR035919">
    <property type="entry name" value="EAL_sf"/>
</dbReference>
<gene>
    <name evidence="6" type="ORF">B1B_15110</name>
    <name evidence="5" type="ORF">B2A_15804</name>
</gene>
<name>T0Y1Z2_9ZZZZ</name>
<feature type="domain" description="PAC" evidence="2">
    <location>
        <begin position="79"/>
        <end position="132"/>
    </location>
</feature>
<evidence type="ECO:0000259" key="1">
    <source>
        <dbReference type="PROSITE" id="PS50112"/>
    </source>
</evidence>
<dbReference type="AlphaFoldDB" id="T0Y1Z2"/>
<feature type="domain" description="GGDEF" evidence="4">
    <location>
        <begin position="282"/>
        <end position="415"/>
    </location>
</feature>
<dbReference type="Pfam" id="PF08448">
    <property type="entry name" value="PAS_4"/>
    <property type="match status" value="1"/>
</dbReference>
<dbReference type="InterPro" id="IPR043128">
    <property type="entry name" value="Rev_trsase/Diguanyl_cyclase"/>
</dbReference>
<dbReference type="SUPFAM" id="SSF141868">
    <property type="entry name" value="EAL domain-like"/>
    <property type="match status" value="1"/>
</dbReference>
<dbReference type="PROSITE" id="PS50112">
    <property type="entry name" value="PAS"/>
    <property type="match status" value="2"/>
</dbReference>
<dbReference type="Pfam" id="PF00989">
    <property type="entry name" value="PAS"/>
    <property type="match status" value="1"/>
</dbReference>
<dbReference type="InterPro" id="IPR029787">
    <property type="entry name" value="Nucleotide_cyclase"/>
</dbReference>
<proteinExistence type="predicted"/>
<feature type="domain" description="PAS" evidence="1">
    <location>
        <begin position="133"/>
        <end position="184"/>
    </location>
</feature>
<dbReference type="InterPro" id="IPR000014">
    <property type="entry name" value="PAS"/>
</dbReference>
<dbReference type="InterPro" id="IPR000160">
    <property type="entry name" value="GGDEF_dom"/>
</dbReference>
<dbReference type="PANTHER" id="PTHR44757:SF2">
    <property type="entry name" value="BIOFILM ARCHITECTURE MAINTENANCE PROTEIN MBAA"/>
    <property type="match status" value="1"/>
</dbReference>
<feature type="domain" description="PAS" evidence="1">
    <location>
        <begin position="8"/>
        <end position="62"/>
    </location>
</feature>
<dbReference type="CDD" id="cd01948">
    <property type="entry name" value="EAL"/>
    <property type="match status" value="1"/>
</dbReference>
<evidence type="ECO:0000313" key="5">
    <source>
        <dbReference type="EMBL" id="EQD26037.1"/>
    </source>
</evidence>
<comment type="caution">
    <text evidence="5">The sequence shown here is derived from an EMBL/GenBank/DDBJ whole genome shotgun (WGS) entry which is preliminary data.</text>
</comment>
<dbReference type="CDD" id="cd00130">
    <property type="entry name" value="PAS"/>
    <property type="match status" value="2"/>
</dbReference>
<dbReference type="Gene3D" id="3.30.450.20">
    <property type="entry name" value="PAS domain"/>
    <property type="match status" value="2"/>
</dbReference>
<dbReference type="FunFam" id="3.30.70.270:FF:000001">
    <property type="entry name" value="Diguanylate cyclase domain protein"/>
    <property type="match status" value="1"/>
</dbReference>
<dbReference type="NCBIfam" id="TIGR00254">
    <property type="entry name" value="GGDEF"/>
    <property type="match status" value="1"/>
</dbReference>
<dbReference type="Pfam" id="PF00990">
    <property type="entry name" value="GGDEF"/>
    <property type="match status" value="1"/>
</dbReference>
<dbReference type="Gene3D" id="3.20.20.450">
    <property type="entry name" value="EAL domain"/>
    <property type="match status" value="1"/>
</dbReference>
<dbReference type="SMART" id="SM00052">
    <property type="entry name" value="EAL"/>
    <property type="match status" value="1"/>
</dbReference>
<dbReference type="InterPro" id="IPR001633">
    <property type="entry name" value="EAL_dom"/>
</dbReference>
<reference evidence="5" key="2">
    <citation type="journal article" date="2014" name="ISME J.">
        <title>Microbial stratification in low pH oxic and suboxic macroscopic growths along an acid mine drainage.</title>
        <authorList>
            <person name="Mendez-Garcia C."/>
            <person name="Mesa V."/>
            <person name="Sprenger R.R."/>
            <person name="Richter M."/>
            <person name="Diez M.S."/>
            <person name="Solano J."/>
            <person name="Bargiela R."/>
            <person name="Golyshina O.V."/>
            <person name="Manteca A."/>
            <person name="Ramos J.L."/>
            <person name="Gallego J.R."/>
            <person name="Llorente I."/>
            <person name="Martins Dos Santos V.A."/>
            <person name="Jensen O.N."/>
            <person name="Pelaez A.I."/>
            <person name="Sanchez J."/>
            <person name="Ferrer M."/>
        </authorList>
    </citation>
    <scope>NUCLEOTIDE SEQUENCE</scope>
</reference>
<dbReference type="PROSITE" id="PS50883">
    <property type="entry name" value="EAL"/>
    <property type="match status" value="1"/>
</dbReference>
<dbReference type="SUPFAM" id="SSF55073">
    <property type="entry name" value="Nucleotide cyclase"/>
    <property type="match status" value="1"/>
</dbReference>
<dbReference type="InterPro" id="IPR013767">
    <property type="entry name" value="PAS_fold"/>
</dbReference>
<evidence type="ECO:0000259" key="3">
    <source>
        <dbReference type="PROSITE" id="PS50883"/>
    </source>
</evidence>
<dbReference type="NCBIfam" id="TIGR00229">
    <property type="entry name" value="sensory_box"/>
    <property type="match status" value="2"/>
</dbReference>
<dbReference type="SMART" id="SM00267">
    <property type="entry name" value="GGDEF"/>
    <property type="match status" value="1"/>
</dbReference>
<feature type="domain" description="PAC" evidence="2">
    <location>
        <begin position="199"/>
        <end position="250"/>
    </location>
</feature>
<dbReference type="InterPro" id="IPR000700">
    <property type="entry name" value="PAS-assoc_C"/>
</dbReference>
<reference evidence="5" key="1">
    <citation type="submission" date="2013-08" db="EMBL/GenBank/DDBJ databases">
        <authorList>
            <person name="Mendez C."/>
            <person name="Richter M."/>
            <person name="Ferrer M."/>
            <person name="Sanchez J."/>
        </authorList>
    </citation>
    <scope>NUCLEOTIDE SEQUENCE</scope>
</reference>
<dbReference type="EMBL" id="AUZZ01011489">
    <property type="protein sequence ID" value="EQD26037.1"/>
    <property type="molecule type" value="Genomic_DNA"/>
</dbReference>
<dbReference type="Gene3D" id="3.30.70.270">
    <property type="match status" value="1"/>
</dbReference>
<dbReference type="Pfam" id="PF00563">
    <property type="entry name" value="EAL"/>
    <property type="match status" value="1"/>
</dbReference>
<dbReference type="EMBL" id="AUZY01010045">
    <property type="protein sequence ID" value="EQD40027.1"/>
    <property type="molecule type" value="Genomic_DNA"/>
</dbReference>
<evidence type="ECO:0000313" key="6">
    <source>
        <dbReference type="EMBL" id="EQD40027.1"/>
    </source>
</evidence>
<dbReference type="PANTHER" id="PTHR44757">
    <property type="entry name" value="DIGUANYLATE CYCLASE DGCP"/>
    <property type="match status" value="1"/>
</dbReference>
<accession>T0Y1Z2</accession>
<dbReference type="CDD" id="cd01949">
    <property type="entry name" value="GGDEF"/>
    <property type="match status" value="1"/>
</dbReference>
<dbReference type="SMART" id="SM00091">
    <property type="entry name" value="PAS"/>
    <property type="match status" value="2"/>
</dbReference>
<organism evidence="5">
    <name type="scientific">mine drainage metagenome</name>
    <dbReference type="NCBI Taxonomy" id="410659"/>
    <lineage>
        <taxon>unclassified sequences</taxon>
        <taxon>metagenomes</taxon>
        <taxon>ecological metagenomes</taxon>
    </lineage>
</organism>
<protein>
    <submittedName>
        <fullName evidence="5">Sensory box/GGDEF family protein</fullName>
    </submittedName>
</protein>